<dbReference type="PROSITE" id="PS50995">
    <property type="entry name" value="HTH_MARR_2"/>
    <property type="match status" value="1"/>
</dbReference>
<dbReference type="SUPFAM" id="SSF46785">
    <property type="entry name" value="Winged helix' DNA-binding domain"/>
    <property type="match status" value="1"/>
</dbReference>
<keyword evidence="6" id="KW-1185">Reference proteome</keyword>
<organism evidence="5 6">
    <name type="scientific">Psychrobacillus psychrotolerans</name>
    <dbReference type="NCBI Taxonomy" id="126156"/>
    <lineage>
        <taxon>Bacteria</taxon>
        <taxon>Bacillati</taxon>
        <taxon>Bacillota</taxon>
        <taxon>Bacilli</taxon>
        <taxon>Bacillales</taxon>
        <taxon>Bacillaceae</taxon>
        <taxon>Psychrobacillus</taxon>
    </lineage>
</organism>
<dbReference type="STRING" id="126156.SAMN05421670_1147"/>
<evidence type="ECO:0000256" key="3">
    <source>
        <dbReference type="ARBA" id="ARBA00023163"/>
    </source>
</evidence>
<dbReference type="AlphaFoldDB" id="A0A1I5W7Z6"/>
<dbReference type="PRINTS" id="PR00598">
    <property type="entry name" value="HTHMARR"/>
</dbReference>
<dbReference type="PANTHER" id="PTHR42756">
    <property type="entry name" value="TRANSCRIPTIONAL REGULATOR, MARR"/>
    <property type="match status" value="1"/>
</dbReference>
<evidence type="ECO:0000259" key="4">
    <source>
        <dbReference type="PROSITE" id="PS50995"/>
    </source>
</evidence>
<reference evidence="6" key="1">
    <citation type="submission" date="2016-10" db="EMBL/GenBank/DDBJ databases">
        <authorList>
            <person name="Varghese N."/>
            <person name="Submissions S."/>
        </authorList>
    </citation>
    <scope>NUCLEOTIDE SEQUENCE [LARGE SCALE GENOMIC DNA]</scope>
    <source>
        <strain evidence="6">DSM 11706</strain>
    </source>
</reference>
<evidence type="ECO:0000256" key="2">
    <source>
        <dbReference type="ARBA" id="ARBA00023125"/>
    </source>
</evidence>
<feature type="domain" description="HTH marR-type" evidence="4">
    <location>
        <begin position="3"/>
        <end position="137"/>
    </location>
</feature>
<gene>
    <name evidence="5" type="ORF">SAMN05421670_1147</name>
</gene>
<name>A0A1I5W7Z6_9BACI</name>
<dbReference type="OrthoDB" id="166070at2"/>
<protein>
    <submittedName>
        <fullName evidence="5">DNA-binding transcriptional regulator, MarR family</fullName>
    </submittedName>
</protein>
<dbReference type="InterPro" id="IPR036388">
    <property type="entry name" value="WH-like_DNA-bd_sf"/>
</dbReference>
<sequence length="147" mass="16798">MEKTNLFKLIHATEIISNENIVKFSSKFEFPVGISAILVLAQLRANGPVMQSDLAETLGYTKGAITNISSKLVKFELAERLYSEEDRRTIHLQITEKGRSALMEAQKIGEEIFVELFEELTVEELDQYLYIQQKILNSMKNKRLSSL</sequence>
<proteinExistence type="predicted"/>
<dbReference type="Gene3D" id="1.10.10.10">
    <property type="entry name" value="Winged helix-like DNA-binding domain superfamily/Winged helix DNA-binding domain"/>
    <property type="match status" value="1"/>
</dbReference>
<evidence type="ECO:0000313" key="6">
    <source>
        <dbReference type="Proteomes" id="UP000198734"/>
    </source>
</evidence>
<dbReference type="InterPro" id="IPR036390">
    <property type="entry name" value="WH_DNA-bd_sf"/>
</dbReference>
<dbReference type="GO" id="GO:0003700">
    <property type="term" value="F:DNA-binding transcription factor activity"/>
    <property type="evidence" value="ECO:0007669"/>
    <property type="project" value="InterPro"/>
</dbReference>
<dbReference type="RefSeq" id="WP_093535003.1">
    <property type="nucleotide sequence ID" value="NZ_FOXU01000001.1"/>
</dbReference>
<dbReference type="GO" id="GO:0003677">
    <property type="term" value="F:DNA binding"/>
    <property type="evidence" value="ECO:0007669"/>
    <property type="project" value="UniProtKB-KW"/>
</dbReference>
<evidence type="ECO:0000313" key="5">
    <source>
        <dbReference type="EMBL" id="SFQ15865.1"/>
    </source>
</evidence>
<accession>A0A1I5W7Z6</accession>
<keyword evidence="2 5" id="KW-0238">DNA-binding</keyword>
<keyword evidence="1" id="KW-0805">Transcription regulation</keyword>
<dbReference type="Pfam" id="PF01047">
    <property type="entry name" value="MarR"/>
    <property type="match status" value="1"/>
</dbReference>
<dbReference type="SMART" id="SM00347">
    <property type="entry name" value="HTH_MARR"/>
    <property type="match status" value="1"/>
</dbReference>
<evidence type="ECO:0000256" key="1">
    <source>
        <dbReference type="ARBA" id="ARBA00023015"/>
    </source>
</evidence>
<dbReference type="Proteomes" id="UP000198734">
    <property type="component" value="Unassembled WGS sequence"/>
</dbReference>
<keyword evidence="3" id="KW-0804">Transcription</keyword>
<dbReference type="EMBL" id="FOXU01000001">
    <property type="protein sequence ID" value="SFQ15865.1"/>
    <property type="molecule type" value="Genomic_DNA"/>
</dbReference>
<dbReference type="InterPro" id="IPR000835">
    <property type="entry name" value="HTH_MarR-typ"/>
</dbReference>
<dbReference type="PANTHER" id="PTHR42756:SF1">
    <property type="entry name" value="TRANSCRIPTIONAL REPRESSOR OF EMRAB OPERON"/>
    <property type="match status" value="1"/>
</dbReference>